<dbReference type="GO" id="GO:0005886">
    <property type="term" value="C:plasma membrane"/>
    <property type="evidence" value="ECO:0007669"/>
    <property type="project" value="UniProtKB-SubCell"/>
</dbReference>
<name>A0A1G2HGN0_9BACT</name>
<evidence type="ECO:0000256" key="9">
    <source>
        <dbReference type="HAMAP-Rule" id="MF_01463"/>
    </source>
</evidence>
<dbReference type="Gene3D" id="1.20.1640.10">
    <property type="entry name" value="Multidrug efflux transporter AcrB transmembrane domain"/>
    <property type="match status" value="1"/>
</dbReference>
<dbReference type="NCBIfam" id="TIGR01129">
    <property type="entry name" value="secD"/>
    <property type="match status" value="1"/>
</dbReference>
<accession>A0A1G2HGN0</accession>
<dbReference type="Pfam" id="PF21760">
    <property type="entry name" value="SecD_1st"/>
    <property type="match status" value="1"/>
</dbReference>
<dbReference type="Pfam" id="PF22599">
    <property type="entry name" value="SecDF_P1_head"/>
    <property type="match status" value="1"/>
</dbReference>
<evidence type="ECO:0000256" key="3">
    <source>
        <dbReference type="ARBA" id="ARBA00022475"/>
    </source>
</evidence>
<comment type="function">
    <text evidence="9">Part of the Sec protein translocase complex. Interacts with the SecYEG preprotein conducting channel. SecDF uses the proton motive force (PMF) to complete protein translocation after the ATP-dependent function of SecA.</text>
</comment>
<keyword evidence="7 9" id="KW-0811">Translocation</keyword>
<keyword evidence="2 9" id="KW-0813">Transport</keyword>
<evidence type="ECO:0000256" key="1">
    <source>
        <dbReference type="ARBA" id="ARBA00004651"/>
    </source>
</evidence>
<dbReference type="STRING" id="1802165.A3F94_00445"/>
<evidence type="ECO:0000256" key="7">
    <source>
        <dbReference type="ARBA" id="ARBA00023010"/>
    </source>
</evidence>
<evidence type="ECO:0000259" key="12">
    <source>
        <dbReference type="Pfam" id="PF22599"/>
    </source>
</evidence>
<dbReference type="EMBL" id="MHOK01000023">
    <property type="protein sequence ID" value="OGZ61411.1"/>
    <property type="molecule type" value="Genomic_DNA"/>
</dbReference>
<dbReference type="PANTHER" id="PTHR30081">
    <property type="entry name" value="PROTEIN-EXPORT MEMBRANE PROTEIN SEC"/>
    <property type="match status" value="1"/>
</dbReference>
<feature type="transmembrane region" description="Helical" evidence="9">
    <location>
        <begin position="426"/>
        <end position="444"/>
    </location>
</feature>
<keyword evidence="8 9" id="KW-0472">Membrane</keyword>
<evidence type="ECO:0000259" key="11">
    <source>
        <dbReference type="Pfam" id="PF21760"/>
    </source>
</evidence>
<sequence length="491" mass="53647">MLKLRLRKFKTTQRTKIILITVLILLAAFFAANLDYPDFWNQFSDWTSKKVSWLNLPKFAQKDYSLGLDLQGGVHLVYEADLSQIKQDDRGNALSALRDAIERRVNFLGVSEPVVQIQEGATASKLIVELAGISDPALAIERIGQTPYLEFKEPRPIQDQARIIKKTIPDLGEPDISSFCSTQPVSNVLAVTSASGEDPCFQSTQLTGRYLERADVVSHPQTGEIQVSLQFNDEGGKLFADITERNIGGMVAIYLDQIPVSVPRVNEKITGGSAVVTGNFTLGEVKNLTSNLNSGALPVPIALVSQQRVGASLGEKSLNDSLFAGIVGVIVILTFLIVVYRFSGFVAVLSLGVYLAFLLLLIKFIPITLTLAGIAGLILSIGIAVDANVLVFERLREEMNEDVANITRSIDKAFSRAWPSVRDGNVSTFFTALILFLFSTSFIQGFALTLGIGILVSLFSGMVVTRVLMKSIAGGKLGTWKVIWSRKKSNW</sequence>
<feature type="transmembrane region" description="Helical" evidence="9">
    <location>
        <begin position="322"/>
        <end position="340"/>
    </location>
</feature>
<comment type="similarity">
    <text evidence="9">Belongs to the SecD/SecF family. SecD subfamily.</text>
</comment>
<dbReference type="InterPro" id="IPR001036">
    <property type="entry name" value="Acrflvin-R"/>
</dbReference>
<keyword evidence="4 9" id="KW-0812">Transmembrane</keyword>
<comment type="subunit">
    <text evidence="9">Forms a complex with SecF. Part of the essential Sec protein translocation apparatus which comprises SecA, SecYEG and auxiliary proteins SecDF. Other proteins may also be involved.</text>
</comment>
<dbReference type="InterPro" id="IPR022813">
    <property type="entry name" value="SecD/SecF_arch_bac"/>
</dbReference>
<dbReference type="InterPro" id="IPR005791">
    <property type="entry name" value="SecD"/>
</dbReference>
<dbReference type="GO" id="GO:0065002">
    <property type="term" value="P:intracellular protein transmembrane transport"/>
    <property type="evidence" value="ECO:0007669"/>
    <property type="project" value="UniProtKB-UniRule"/>
</dbReference>
<dbReference type="Gene3D" id="3.30.1360.200">
    <property type="match status" value="1"/>
</dbReference>
<dbReference type="Pfam" id="PF02355">
    <property type="entry name" value="SecD_SecF_C"/>
    <property type="match status" value="1"/>
</dbReference>
<feature type="domain" description="SecDF P1 head subdomain" evidence="12">
    <location>
        <begin position="203"/>
        <end position="299"/>
    </location>
</feature>
<evidence type="ECO:0000256" key="4">
    <source>
        <dbReference type="ARBA" id="ARBA00022692"/>
    </source>
</evidence>
<evidence type="ECO:0000256" key="2">
    <source>
        <dbReference type="ARBA" id="ARBA00022448"/>
    </source>
</evidence>
<proteinExistence type="inferred from homology"/>
<comment type="subcellular location">
    <subcellularLocation>
        <location evidence="1 9">Cell membrane</location>
        <topology evidence="1 9">Multi-pass membrane protein</topology>
    </subcellularLocation>
</comment>
<evidence type="ECO:0000256" key="6">
    <source>
        <dbReference type="ARBA" id="ARBA00022989"/>
    </source>
</evidence>
<organism evidence="13 14">
    <name type="scientific">Candidatus Spechtbacteria bacterium RIFCSPLOWO2_12_FULL_38_22</name>
    <dbReference type="NCBI Taxonomy" id="1802165"/>
    <lineage>
        <taxon>Bacteria</taxon>
        <taxon>Candidatus Spechtiibacteriota</taxon>
    </lineage>
</organism>
<dbReference type="InterPro" id="IPR055344">
    <property type="entry name" value="SecD_SecF_C_bact"/>
</dbReference>
<dbReference type="NCBIfam" id="TIGR00916">
    <property type="entry name" value="2A0604s01"/>
    <property type="match status" value="1"/>
</dbReference>
<dbReference type="GO" id="GO:0006605">
    <property type="term" value="P:protein targeting"/>
    <property type="evidence" value="ECO:0007669"/>
    <property type="project" value="UniProtKB-UniRule"/>
</dbReference>
<evidence type="ECO:0000259" key="10">
    <source>
        <dbReference type="Pfam" id="PF02355"/>
    </source>
</evidence>
<feature type="domain" description="Protein translocase subunit SecDF P1" evidence="11">
    <location>
        <begin position="98"/>
        <end position="154"/>
    </location>
</feature>
<keyword evidence="3 9" id="KW-1003">Cell membrane</keyword>
<comment type="caution">
    <text evidence="13">The sequence shown here is derived from an EMBL/GenBank/DDBJ whole genome shotgun (WGS) entry which is preliminary data.</text>
</comment>
<dbReference type="PRINTS" id="PR00702">
    <property type="entry name" value="ACRIFLAVINRP"/>
</dbReference>
<feature type="transmembrane region" description="Helical" evidence="9">
    <location>
        <begin position="371"/>
        <end position="392"/>
    </location>
</feature>
<evidence type="ECO:0000256" key="8">
    <source>
        <dbReference type="ARBA" id="ARBA00023136"/>
    </source>
</evidence>
<dbReference type="InterPro" id="IPR054384">
    <property type="entry name" value="SecDF_P1_head"/>
</dbReference>
<dbReference type="PANTHER" id="PTHR30081:SF1">
    <property type="entry name" value="PROTEIN TRANSLOCASE SUBUNIT SECD"/>
    <property type="match status" value="1"/>
</dbReference>
<feature type="transmembrane region" description="Helical" evidence="9">
    <location>
        <begin position="345"/>
        <end position="365"/>
    </location>
</feature>
<dbReference type="Gene3D" id="3.30.70.3400">
    <property type="match status" value="1"/>
</dbReference>
<feature type="domain" description="Protein export membrane protein SecD/SecF C-terminal" evidence="10">
    <location>
        <begin position="303"/>
        <end position="469"/>
    </location>
</feature>
<evidence type="ECO:0000313" key="13">
    <source>
        <dbReference type="EMBL" id="OGZ61411.1"/>
    </source>
</evidence>
<dbReference type="InterPro" id="IPR048634">
    <property type="entry name" value="SecD_SecF_C"/>
</dbReference>
<evidence type="ECO:0000313" key="14">
    <source>
        <dbReference type="Proteomes" id="UP000176770"/>
    </source>
</evidence>
<dbReference type="GO" id="GO:0043952">
    <property type="term" value="P:protein transport by the Sec complex"/>
    <property type="evidence" value="ECO:0007669"/>
    <property type="project" value="UniProtKB-UniRule"/>
</dbReference>
<dbReference type="AlphaFoldDB" id="A0A1G2HGN0"/>
<dbReference type="SUPFAM" id="SSF82866">
    <property type="entry name" value="Multidrug efflux transporter AcrB transmembrane domain"/>
    <property type="match status" value="1"/>
</dbReference>
<dbReference type="GO" id="GO:0015450">
    <property type="term" value="F:protein-transporting ATPase activity"/>
    <property type="evidence" value="ECO:0007669"/>
    <property type="project" value="InterPro"/>
</dbReference>
<dbReference type="Proteomes" id="UP000176770">
    <property type="component" value="Unassembled WGS sequence"/>
</dbReference>
<reference evidence="13 14" key="1">
    <citation type="journal article" date="2016" name="Nat. Commun.">
        <title>Thousands of microbial genomes shed light on interconnected biogeochemical processes in an aquifer system.</title>
        <authorList>
            <person name="Anantharaman K."/>
            <person name="Brown C.T."/>
            <person name="Hug L.A."/>
            <person name="Sharon I."/>
            <person name="Castelle C.J."/>
            <person name="Probst A.J."/>
            <person name="Thomas B.C."/>
            <person name="Singh A."/>
            <person name="Wilkins M.J."/>
            <person name="Karaoz U."/>
            <person name="Brodie E.L."/>
            <person name="Williams K.H."/>
            <person name="Hubbard S.S."/>
            <person name="Banfield J.F."/>
        </authorList>
    </citation>
    <scope>NUCLEOTIDE SEQUENCE [LARGE SCALE GENOMIC DNA]</scope>
</reference>
<evidence type="ECO:0000256" key="5">
    <source>
        <dbReference type="ARBA" id="ARBA00022927"/>
    </source>
</evidence>
<feature type="transmembrane region" description="Helical" evidence="9">
    <location>
        <begin position="450"/>
        <end position="469"/>
    </location>
</feature>
<gene>
    <name evidence="9" type="primary">secD</name>
    <name evidence="13" type="ORF">A3F94_00445</name>
</gene>
<dbReference type="InterPro" id="IPR048631">
    <property type="entry name" value="SecD_1st"/>
</dbReference>
<keyword evidence="6 9" id="KW-1133">Transmembrane helix</keyword>
<protein>
    <recommendedName>
        <fullName evidence="9">Protein translocase subunit SecD</fullName>
    </recommendedName>
</protein>
<keyword evidence="5 9" id="KW-0653">Protein transport</keyword>
<comment type="caution">
    <text evidence="9">Lacks conserved residue(s) required for the propagation of feature annotation.</text>
</comment>
<dbReference type="HAMAP" id="MF_01463_B">
    <property type="entry name" value="SecD_B"/>
    <property type="match status" value="1"/>
</dbReference>